<protein>
    <recommendedName>
        <fullName evidence="6">Anoctamin</fullName>
    </recommendedName>
</protein>
<dbReference type="GO" id="GO:0005886">
    <property type="term" value="C:plasma membrane"/>
    <property type="evidence" value="ECO:0007669"/>
    <property type="project" value="TreeGrafter"/>
</dbReference>
<dbReference type="STRING" id="318479.A0A0N4UN57"/>
<evidence type="ECO:0000256" key="1">
    <source>
        <dbReference type="ARBA" id="ARBA00004141"/>
    </source>
</evidence>
<dbReference type="InterPro" id="IPR007632">
    <property type="entry name" value="Anoctamin"/>
</dbReference>
<sequence>MIRAIISSFVWLFGIRAFIISFTSDFIPKLVYQIVYNHDELYGYVNNSLSYFDISSADYKLNNIVTGNITTCRFRDYRQPPCTVSKSEDCNYNYDLTIQWWVVLAFRLAFIIIFEHVVSAIKSFVAFIIPDIPSKIFIQLQRQKFLSRQARLLDLSGNNEIQSKFSGNIISSDIGTKIKERNIAFQPDLFGTNDQTISQPFKTVMRHESLRNITASLRSTSADSFCSCYDDRTEKDLKGFNLFAFILVQKFWKSSMSIKIYQRRLSPHSHCLNSHRLNLQYSYICCQCRLLYANRQRLIRRNYYWYITQKAERIKKRQKLMSVDRLAPLDAICVILFQTASCDEIRQALINYDQSVHHPEKLI</sequence>
<dbReference type="InterPro" id="IPR049452">
    <property type="entry name" value="Anoctamin_TM"/>
</dbReference>
<evidence type="ECO:0000256" key="2">
    <source>
        <dbReference type="ARBA" id="ARBA00009671"/>
    </source>
</evidence>
<evidence type="ECO:0000256" key="6">
    <source>
        <dbReference type="RuleBase" id="RU280814"/>
    </source>
</evidence>
<dbReference type="Proteomes" id="UP000274756">
    <property type="component" value="Unassembled WGS sequence"/>
</dbReference>
<accession>A0A0N4UN57</accession>
<evidence type="ECO:0000313" key="8">
    <source>
        <dbReference type="EMBL" id="VDN53074.1"/>
    </source>
</evidence>
<keyword evidence="5" id="KW-0472">Membrane</keyword>
<dbReference type="Proteomes" id="UP000038040">
    <property type="component" value="Unplaced"/>
</dbReference>
<dbReference type="Pfam" id="PF04547">
    <property type="entry name" value="Anoctamin"/>
    <property type="match status" value="1"/>
</dbReference>
<reference evidence="8 10" key="2">
    <citation type="submission" date="2018-11" db="EMBL/GenBank/DDBJ databases">
        <authorList>
            <consortium name="Pathogen Informatics"/>
        </authorList>
    </citation>
    <scope>NUCLEOTIDE SEQUENCE [LARGE SCALE GENOMIC DNA]</scope>
</reference>
<dbReference type="AlphaFoldDB" id="A0A0N4UN57"/>
<comment type="similarity">
    <text evidence="2 6">Belongs to the anoctamin family.</text>
</comment>
<proteinExistence type="inferred from homology"/>
<evidence type="ECO:0000313" key="10">
    <source>
        <dbReference type="Proteomes" id="UP000274756"/>
    </source>
</evidence>
<organism evidence="9 11">
    <name type="scientific">Dracunculus medinensis</name>
    <name type="common">Guinea worm</name>
    <dbReference type="NCBI Taxonomy" id="318479"/>
    <lineage>
        <taxon>Eukaryota</taxon>
        <taxon>Metazoa</taxon>
        <taxon>Ecdysozoa</taxon>
        <taxon>Nematoda</taxon>
        <taxon>Chromadorea</taxon>
        <taxon>Rhabditida</taxon>
        <taxon>Spirurina</taxon>
        <taxon>Dracunculoidea</taxon>
        <taxon>Dracunculidae</taxon>
        <taxon>Dracunculus</taxon>
    </lineage>
</organism>
<keyword evidence="10" id="KW-1185">Reference proteome</keyword>
<dbReference type="WBParaSite" id="DME_0000932501-mRNA-1">
    <property type="protein sequence ID" value="DME_0000932501-mRNA-1"/>
    <property type="gene ID" value="DME_0000932501"/>
</dbReference>
<evidence type="ECO:0000313" key="9">
    <source>
        <dbReference type="Proteomes" id="UP000038040"/>
    </source>
</evidence>
<keyword evidence="3" id="KW-0812">Transmembrane</keyword>
<evidence type="ECO:0000259" key="7">
    <source>
        <dbReference type="Pfam" id="PF04547"/>
    </source>
</evidence>
<dbReference type="PANTHER" id="PTHR12308">
    <property type="entry name" value="ANOCTAMIN"/>
    <property type="match status" value="1"/>
</dbReference>
<keyword evidence="4" id="KW-1133">Transmembrane helix</keyword>
<evidence type="ECO:0000256" key="5">
    <source>
        <dbReference type="ARBA" id="ARBA00023136"/>
    </source>
</evidence>
<comment type="subcellular location">
    <subcellularLocation>
        <location evidence="1 6">Membrane</location>
        <topology evidence="1 6">Multi-pass membrane protein</topology>
    </subcellularLocation>
</comment>
<dbReference type="GO" id="GO:0005254">
    <property type="term" value="F:chloride channel activity"/>
    <property type="evidence" value="ECO:0007669"/>
    <property type="project" value="TreeGrafter"/>
</dbReference>
<dbReference type="EMBL" id="UYYG01000100">
    <property type="protein sequence ID" value="VDN53074.1"/>
    <property type="molecule type" value="Genomic_DNA"/>
</dbReference>
<gene>
    <name evidence="8" type="ORF">DME_LOCUS3047</name>
</gene>
<evidence type="ECO:0000313" key="11">
    <source>
        <dbReference type="WBParaSite" id="DME_0000932501-mRNA-1"/>
    </source>
</evidence>
<dbReference type="PANTHER" id="PTHR12308:SF84">
    <property type="entry name" value="ANOCTAMIN"/>
    <property type="match status" value="1"/>
</dbReference>
<reference evidence="11" key="1">
    <citation type="submission" date="2017-02" db="UniProtKB">
        <authorList>
            <consortium name="WormBaseParasite"/>
        </authorList>
    </citation>
    <scope>IDENTIFICATION</scope>
</reference>
<feature type="domain" description="Anoctamin transmembrane" evidence="7">
    <location>
        <begin position="16"/>
        <end position="143"/>
    </location>
</feature>
<dbReference type="OrthoDB" id="296386at2759"/>
<evidence type="ECO:0000256" key="4">
    <source>
        <dbReference type="ARBA" id="ARBA00022989"/>
    </source>
</evidence>
<name>A0A0N4UN57_DRAME</name>
<evidence type="ECO:0000256" key="3">
    <source>
        <dbReference type="ARBA" id="ARBA00022692"/>
    </source>
</evidence>